<reference evidence="1 2" key="1">
    <citation type="submission" date="2018-09" db="EMBL/GenBank/DDBJ databases">
        <title>Paenibacillus SK2017-BO5.</title>
        <authorList>
            <person name="Piskunova J.V."/>
            <person name="Dubiley S.A."/>
            <person name="Severinov K.V."/>
        </authorList>
    </citation>
    <scope>NUCLEOTIDE SEQUENCE [LARGE SCALE GENOMIC DNA]</scope>
    <source>
        <strain evidence="1 2">BO5</strain>
    </source>
</reference>
<proteinExistence type="predicted"/>
<protein>
    <recommendedName>
        <fullName evidence="3">Leucine-rich repeat domain-containing protein</fullName>
    </recommendedName>
</protein>
<dbReference type="EMBL" id="QYZD01000014">
    <property type="protein sequence ID" value="RJG22739.1"/>
    <property type="molecule type" value="Genomic_DNA"/>
</dbReference>
<organism evidence="1 2">
    <name type="scientific">Paenibacillus thiaminolyticus</name>
    <name type="common">Bacillus thiaminolyticus</name>
    <dbReference type="NCBI Taxonomy" id="49283"/>
    <lineage>
        <taxon>Bacteria</taxon>
        <taxon>Bacillati</taxon>
        <taxon>Bacillota</taxon>
        <taxon>Bacilli</taxon>
        <taxon>Bacillales</taxon>
        <taxon>Paenibacillaceae</taxon>
        <taxon>Paenibacillus</taxon>
    </lineage>
</organism>
<gene>
    <name evidence="1" type="ORF">DQX05_15940</name>
</gene>
<dbReference type="RefSeq" id="WP_119794549.1">
    <property type="nucleotide sequence ID" value="NZ_QYZD01000014.1"/>
</dbReference>
<dbReference type="AlphaFoldDB" id="A0A3A3GFV6"/>
<dbReference type="OrthoDB" id="228578at186822"/>
<sequence>MEDLSLVDNVGGIDEAGSIFKLSKLKRLRLMDSNVYGDMSGISYLRELEELRIQIDSAQATGLL</sequence>
<evidence type="ECO:0000313" key="1">
    <source>
        <dbReference type="EMBL" id="RJG22739.1"/>
    </source>
</evidence>
<accession>A0A3A3GFV6</accession>
<name>A0A3A3GFV6_PANTH</name>
<dbReference type="Proteomes" id="UP000266177">
    <property type="component" value="Unassembled WGS sequence"/>
</dbReference>
<comment type="caution">
    <text evidence="1">The sequence shown here is derived from an EMBL/GenBank/DDBJ whole genome shotgun (WGS) entry which is preliminary data.</text>
</comment>
<evidence type="ECO:0000313" key="2">
    <source>
        <dbReference type="Proteomes" id="UP000266177"/>
    </source>
</evidence>
<evidence type="ECO:0008006" key="3">
    <source>
        <dbReference type="Google" id="ProtNLM"/>
    </source>
</evidence>